<protein>
    <submittedName>
        <fullName evidence="2">Putative transcriptional regulator</fullName>
    </submittedName>
</protein>
<dbReference type="eggNOG" id="ENOG5031YAE">
    <property type="taxonomic scope" value="Bacteria"/>
</dbReference>
<reference evidence="2 3" key="1">
    <citation type="submission" date="2014-03" db="EMBL/GenBank/DDBJ databases">
        <title>Genomics of Bifidobacteria.</title>
        <authorList>
            <person name="Ventura M."/>
            <person name="Milani C."/>
            <person name="Lugli G.A."/>
        </authorList>
    </citation>
    <scope>NUCLEOTIDE SEQUENCE [LARGE SCALE GENOMIC DNA]</scope>
    <source>
        <strain evidence="2 3">DSM 23968</strain>
    </source>
</reference>
<organism evidence="2 3">
    <name type="scientific">Bifidobacterium stellenboschense</name>
    <dbReference type="NCBI Taxonomy" id="762211"/>
    <lineage>
        <taxon>Bacteria</taxon>
        <taxon>Bacillati</taxon>
        <taxon>Actinomycetota</taxon>
        <taxon>Actinomycetes</taxon>
        <taxon>Bifidobacteriales</taxon>
        <taxon>Bifidobacteriaceae</taxon>
        <taxon>Bifidobacterium</taxon>
    </lineage>
</organism>
<dbReference type="AlphaFoldDB" id="A0A087DMY0"/>
<dbReference type="InterPro" id="IPR001387">
    <property type="entry name" value="Cro/C1-type_HTH"/>
</dbReference>
<evidence type="ECO:0000313" key="3">
    <source>
        <dbReference type="Proteomes" id="UP000029004"/>
    </source>
</evidence>
<dbReference type="CDD" id="cd00093">
    <property type="entry name" value="HTH_XRE"/>
    <property type="match status" value="1"/>
</dbReference>
<dbReference type="SMART" id="SM00530">
    <property type="entry name" value="HTH_XRE"/>
    <property type="match status" value="1"/>
</dbReference>
<dbReference type="EMBL" id="JGZP01000014">
    <property type="protein sequence ID" value="KFI96880.1"/>
    <property type="molecule type" value="Genomic_DNA"/>
</dbReference>
<feature type="domain" description="HTH cro/C1-type" evidence="1">
    <location>
        <begin position="3"/>
        <end position="58"/>
    </location>
</feature>
<proteinExistence type="predicted"/>
<dbReference type="Pfam" id="PF01381">
    <property type="entry name" value="HTH_3"/>
    <property type="match status" value="1"/>
</dbReference>
<dbReference type="SUPFAM" id="SSF47413">
    <property type="entry name" value="lambda repressor-like DNA-binding domains"/>
    <property type="match status" value="1"/>
</dbReference>
<evidence type="ECO:0000313" key="2">
    <source>
        <dbReference type="EMBL" id="KFI96880.1"/>
    </source>
</evidence>
<dbReference type="Gene3D" id="1.10.260.40">
    <property type="entry name" value="lambda repressor-like DNA-binding domains"/>
    <property type="match status" value="1"/>
</dbReference>
<sequence length="64" mass="7051">MTLKELRQAAGLTQEQLAEASGVPQPVISAYERGAKDWRNMPLERAIALADALKCDDLRNLANK</sequence>
<name>A0A087DMY0_9BIFI</name>
<dbReference type="RefSeq" id="WP_034528718.1">
    <property type="nucleotide sequence ID" value="NZ_JGZP01000014.1"/>
</dbReference>
<dbReference type="Proteomes" id="UP000029004">
    <property type="component" value="Unassembled WGS sequence"/>
</dbReference>
<gene>
    <name evidence="2" type="ORF">BSTEL_1789</name>
</gene>
<comment type="caution">
    <text evidence="2">The sequence shown here is derived from an EMBL/GenBank/DDBJ whole genome shotgun (WGS) entry which is preliminary data.</text>
</comment>
<accession>A0A087DMY0</accession>
<evidence type="ECO:0000259" key="1">
    <source>
        <dbReference type="PROSITE" id="PS50943"/>
    </source>
</evidence>
<keyword evidence="3" id="KW-1185">Reference proteome</keyword>
<dbReference type="PROSITE" id="PS50943">
    <property type="entry name" value="HTH_CROC1"/>
    <property type="match status" value="1"/>
</dbReference>
<dbReference type="STRING" id="762211.BSTEL_1789"/>
<dbReference type="GO" id="GO:0003677">
    <property type="term" value="F:DNA binding"/>
    <property type="evidence" value="ECO:0007669"/>
    <property type="project" value="InterPro"/>
</dbReference>
<dbReference type="OrthoDB" id="9803128at2"/>
<dbReference type="InterPro" id="IPR010982">
    <property type="entry name" value="Lambda_DNA-bd_dom_sf"/>
</dbReference>